<accession>A0A8S9XS54</accession>
<dbReference type="Proteomes" id="UP000466442">
    <property type="component" value="Unassembled WGS sequence"/>
</dbReference>
<name>A0A8S9XS54_APOLU</name>
<dbReference type="EMBL" id="WIXP02000004">
    <property type="protein sequence ID" value="KAF6211793.1"/>
    <property type="molecule type" value="Genomic_DNA"/>
</dbReference>
<feature type="compositionally biased region" description="Polar residues" evidence="1">
    <location>
        <begin position="13"/>
        <end position="22"/>
    </location>
</feature>
<organism evidence="2 3">
    <name type="scientific">Apolygus lucorum</name>
    <name type="common">Small green plant bug</name>
    <name type="synonym">Lygocoris lucorum</name>
    <dbReference type="NCBI Taxonomy" id="248454"/>
    <lineage>
        <taxon>Eukaryota</taxon>
        <taxon>Metazoa</taxon>
        <taxon>Ecdysozoa</taxon>
        <taxon>Arthropoda</taxon>
        <taxon>Hexapoda</taxon>
        <taxon>Insecta</taxon>
        <taxon>Pterygota</taxon>
        <taxon>Neoptera</taxon>
        <taxon>Paraneoptera</taxon>
        <taxon>Hemiptera</taxon>
        <taxon>Heteroptera</taxon>
        <taxon>Panheteroptera</taxon>
        <taxon>Cimicomorpha</taxon>
        <taxon>Miridae</taxon>
        <taxon>Mirini</taxon>
        <taxon>Apolygus</taxon>
    </lineage>
</organism>
<evidence type="ECO:0000313" key="2">
    <source>
        <dbReference type="EMBL" id="KAF6211793.1"/>
    </source>
</evidence>
<gene>
    <name evidence="2" type="ORF">GE061_012308</name>
</gene>
<dbReference type="AlphaFoldDB" id="A0A8S9XS54"/>
<feature type="region of interest" description="Disordered" evidence="1">
    <location>
        <begin position="1"/>
        <end position="22"/>
    </location>
</feature>
<sequence>MGEKIGSPEITPGRSQNHTNSRTYIKCTQEKNLRGQNCERMAGLSSSRGVQLLLTRPQTSAAVVHLCKGVCPTTEVSCLSTSCVHQAKPGGVCGPLMEKQTWKVSWPLLQRSRNLLVKELPKGDFYGVKMMGQQRTGLKRLASSMWRMIHRQTPLSQNRTQQVGCVCQGNCSQQSPSTPTAPPTTQPIRNFSLIPGKGCGCKDPATTRRRTVEDLKNGKESFP</sequence>
<protein>
    <submittedName>
        <fullName evidence="2">Uncharacterized protein</fullName>
    </submittedName>
</protein>
<evidence type="ECO:0000256" key="1">
    <source>
        <dbReference type="SAM" id="MobiDB-lite"/>
    </source>
</evidence>
<comment type="caution">
    <text evidence="2">The sequence shown here is derived from an EMBL/GenBank/DDBJ whole genome shotgun (WGS) entry which is preliminary data.</text>
</comment>
<keyword evidence="3" id="KW-1185">Reference proteome</keyword>
<reference evidence="2" key="1">
    <citation type="journal article" date="2021" name="Mol. Ecol. Resour.">
        <title>Apolygus lucorum genome provides insights into omnivorousness and mesophyll feeding.</title>
        <authorList>
            <person name="Liu Y."/>
            <person name="Liu H."/>
            <person name="Wang H."/>
            <person name="Huang T."/>
            <person name="Liu B."/>
            <person name="Yang B."/>
            <person name="Yin L."/>
            <person name="Li B."/>
            <person name="Zhang Y."/>
            <person name="Zhang S."/>
            <person name="Jiang F."/>
            <person name="Zhang X."/>
            <person name="Ren Y."/>
            <person name="Wang B."/>
            <person name="Wang S."/>
            <person name="Lu Y."/>
            <person name="Wu K."/>
            <person name="Fan W."/>
            <person name="Wang G."/>
        </authorList>
    </citation>
    <scope>NUCLEOTIDE SEQUENCE</scope>
    <source>
        <strain evidence="2">12Hb</strain>
    </source>
</reference>
<proteinExistence type="predicted"/>
<feature type="region of interest" description="Disordered" evidence="1">
    <location>
        <begin position="195"/>
        <end position="223"/>
    </location>
</feature>
<feature type="compositionally biased region" description="Basic and acidic residues" evidence="1">
    <location>
        <begin position="210"/>
        <end position="223"/>
    </location>
</feature>
<evidence type="ECO:0000313" key="3">
    <source>
        <dbReference type="Proteomes" id="UP000466442"/>
    </source>
</evidence>